<sequence>CGDEGHHKNDYPKAQTSKPLFSLDGREKYCEICRMQLALKSQPTVPGVEMATEHGPKDDVRVSSLHYALKGVVVMWWAIHKRKNLERIEAKGMMSARFALPSKSTKAWPRFGTNSFHHRSPPWGCDCGQWEDLILIVGARVFLYDDSFLLHPATLRATTMVVVAMPVVEAYQYALRAEENLARQRNVVKARGNLVGGKEPTAHEQKSGERASTECFGVMEQQQWNSWLKNECGLYDHERFYFGDNVLPCFESGIPLLKHRLYQLPDSENISIAFPDEGSWKRFHKQLQHFPTVICTKVREGDQRFVRLKEGDPAGRHVVIVDDLVQSGSTLIECQSHRSILKMLTTGPNGPFSLSCLKTDMGQGALQPMLLALGSLSPCLALKDQGLVIDSQTT</sequence>
<dbReference type="InterPro" id="IPR029057">
    <property type="entry name" value="PRTase-like"/>
</dbReference>
<keyword evidence="4" id="KW-1185">Reference proteome</keyword>
<dbReference type="EMBL" id="JAHRHJ020000003">
    <property type="protein sequence ID" value="KAH9320813.1"/>
    <property type="molecule type" value="Genomic_DNA"/>
</dbReference>
<gene>
    <name evidence="3" type="ORF">KI387_015452</name>
</gene>
<dbReference type="GO" id="GO:0002189">
    <property type="term" value="C:ribose phosphate diphosphokinase complex"/>
    <property type="evidence" value="ECO:0007669"/>
    <property type="project" value="TreeGrafter"/>
</dbReference>
<dbReference type="GO" id="GO:0006164">
    <property type="term" value="P:purine nucleotide biosynthetic process"/>
    <property type="evidence" value="ECO:0007669"/>
    <property type="project" value="TreeGrafter"/>
</dbReference>
<dbReference type="InterPro" id="IPR005946">
    <property type="entry name" value="Rib-P_diPkinase"/>
</dbReference>
<dbReference type="CDD" id="cd06223">
    <property type="entry name" value="PRTases_typeI"/>
    <property type="match status" value="1"/>
</dbReference>
<dbReference type="Pfam" id="PF00156">
    <property type="entry name" value="Pribosyltran"/>
    <property type="match status" value="1"/>
</dbReference>
<dbReference type="SUPFAM" id="SSF53271">
    <property type="entry name" value="PRTase-like"/>
    <property type="match status" value="1"/>
</dbReference>
<dbReference type="Gene3D" id="3.40.50.2020">
    <property type="match status" value="1"/>
</dbReference>
<dbReference type="GO" id="GO:0000287">
    <property type="term" value="F:magnesium ion binding"/>
    <property type="evidence" value="ECO:0007669"/>
    <property type="project" value="InterPro"/>
</dbReference>
<reference evidence="3 4" key="1">
    <citation type="journal article" date="2021" name="Nat. Plants">
        <title>The Taxus genome provides insights into paclitaxel biosynthesis.</title>
        <authorList>
            <person name="Xiong X."/>
            <person name="Gou J."/>
            <person name="Liao Q."/>
            <person name="Li Y."/>
            <person name="Zhou Q."/>
            <person name="Bi G."/>
            <person name="Li C."/>
            <person name="Du R."/>
            <person name="Wang X."/>
            <person name="Sun T."/>
            <person name="Guo L."/>
            <person name="Liang H."/>
            <person name="Lu P."/>
            <person name="Wu Y."/>
            <person name="Zhang Z."/>
            <person name="Ro D.K."/>
            <person name="Shang Y."/>
            <person name="Huang S."/>
            <person name="Yan J."/>
        </authorList>
    </citation>
    <scope>NUCLEOTIDE SEQUENCE [LARGE SCALE GENOMIC DNA]</scope>
    <source>
        <strain evidence="3">Ta-2019</strain>
    </source>
</reference>
<evidence type="ECO:0000259" key="2">
    <source>
        <dbReference type="Pfam" id="PF00156"/>
    </source>
</evidence>
<proteinExistence type="inferred from homology"/>
<dbReference type="PANTHER" id="PTHR10210">
    <property type="entry name" value="RIBOSE-PHOSPHATE DIPHOSPHOKINASE FAMILY MEMBER"/>
    <property type="match status" value="1"/>
</dbReference>
<evidence type="ECO:0000313" key="4">
    <source>
        <dbReference type="Proteomes" id="UP000824469"/>
    </source>
</evidence>
<dbReference type="GO" id="GO:0005737">
    <property type="term" value="C:cytoplasm"/>
    <property type="evidence" value="ECO:0007669"/>
    <property type="project" value="TreeGrafter"/>
</dbReference>
<protein>
    <recommendedName>
        <fullName evidence="2">Phosphoribosyltransferase domain-containing protein</fullName>
    </recommendedName>
</protein>
<feature type="non-terminal residue" evidence="3">
    <location>
        <position position="1"/>
    </location>
</feature>
<organism evidence="3 4">
    <name type="scientific">Taxus chinensis</name>
    <name type="common">Chinese yew</name>
    <name type="synonym">Taxus wallichiana var. chinensis</name>
    <dbReference type="NCBI Taxonomy" id="29808"/>
    <lineage>
        <taxon>Eukaryota</taxon>
        <taxon>Viridiplantae</taxon>
        <taxon>Streptophyta</taxon>
        <taxon>Embryophyta</taxon>
        <taxon>Tracheophyta</taxon>
        <taxon>Spermatophyta</taxon>
        <taxon>Pinopsida</taxon>
        <taxon>Pinidae</taxon>
        <taxon>Conifers II</taxon>
        <taxon>Cupressales</taxon>
        <taxon>Taxaceae</taxon>
        <taxon>Taxus</taxon>
    </lineage>
</organism>
<dbReference type="InterPro" id="IPR000836">
    <property type="entry name" value="PRTase_dom"/>
</dbReference>
<comment type="caution">
    <text evidence="3">The sequence shown here is derived from an EMBL/GenBank/DDBJ whole genome shotgun (WGS) entry which is preliminary data.</text>
</comment>
<accession>A0AA38GFJ9</accession>
<dbReference type="PANTHER" id="PTHR10210:SF45">
    <property type="entry name" value="RIBOSE-PHOSPHATE PYROPHOSPHOKINASE 3, CHLOROPLASTIC"/>
    <property type="match status" value="1"/>
</dbReference>
<feature type="domain" description="Phosphoribosyltransferase" evidence="2">
    <location>
        <begin position="246"/>
        <end position="333"/>
    </location>
</feature>
<name>A0AA38GFJ9_TAXCH</name>
<feature type="non-terminal residue" evidence="3">
    <location>
        <position position="394"/>
    </location>
</feature>
<comment type="similarity">
    <text evidence="1">Belongs to the ribose-phosphate pyrophosphokinase family.</text>
</comment>
<evidence type="ECO:0000256" key="1">
    <source>
        <dbReference type="ARBA" id="ARBA00006478"/>
    </source>
</evidence>
<evidence type="ECO:0000313" key="3">
    <source>
        <dbReference type="EMBL" id="KAH9320813.1"/>
    </source>
</evidence>
<dbReference type="Proteomes" id="UP000824469">
    <property type="component" value="Unassembled WGS sequence"/>
</dbReference>
<dbReference type="GO" id="GO:0006015">
    <property type="term" value="P:5-phosphoribose 1-diphosphate biosynthetic process"/>
    <property type="evidence" value="ECO:0007669"/>
    <property type="project" value="TreeGrafter"/>
</dbReference>
<dbReference type="AlphaFoldDB" id="A0AA38GFJ9"/>